<dbReference type="GeneID" id="81469826"/>
<organism evidence="1 2">
    <name type="scientific">Pseudoxanthomonas mexicana</name>
    <dbReference type="NCBI Taxonomy" id="128785"/>
    <lineage>
        <taxon>Bacteria</taxon>
        <taxon>Pseudomonadati</taxon>
        <taxon>Pseudomonadota</taxon>
        <taxon>Gammaproteobacteria</taxon>
        <taxon>Lysobacterales</taxon>
        <taxon>Lysobacteraceae</taxon>
        <taxon>Pseudoxanthomonas</taxon>
    </lineage>
</organism>
<reference evidence="1 2" key="1">
    <citation type="submission" date="2020-08" db="EMBL/GenBank/DDBJ databases">
        <title>Streptomycin Non-resistant strain, P. mexicana.</title>
        <authorList>
            <person name="Ganesh-Kumar S."/>
            <person name="Zhe T."/>
            <person name="Yu Z."/>
            <person name="Min Y."/>
        </authorList>
    </citation>
    <scope>NUCLEOTIDE SEQUENCE [LARGE SCALE GENOMIC DNA]</scope>
    <source>
        <strain evidence="1 2">GTZY2</strain>
    </source>
</reference>
<accession>A0A7G9TE10</accession>
<dbReference type="AlphaFoldDB" id="A0A7G9TE10"/>
<evidence type="ECO:0000313" key="1">
    <source>
        <dbReference type="EMBL" id="QNN78335.1"/>
    </source>
</evidence>
<name>A0A7G9TE10_PSEMX</name>
<dbReference type="RefSeq" id="WP_187573737.1">
    <property type="nucleotide sequence ID" value="NZ_CP060731.1"/>
</dbReference>
<protein>
    <submittedName>
        <fullName evidence="1">Uncharacterized protein</fullName>
    </submittedName>
</protein>
<gene>
    <name evidence="1" type="ORF">IAE60_02540</name>
</gene>
<evidence type="ECO:0000313" key="2">
    <source>
        <dbReference type="Proteomes" id="UP000515838"/>
    </source>
</evidence>
<sequence>MHLELNHNDPTLKVVYELFYELRDDPEHVQIVQALSLNNDKPFLGLKPVHGLFGSNDWWESIRSGRIKTAHVTGTIRDLVFAGQDSRWGDSVNSFNLQLDDGTVMLESIYAHEKHDRKLFRVGAKVSCWYALLELKCQPAPDGGVNYAETLLEMAVSA</sequence>
<proteinExistence type="predicted"/>
<dbReference type="Proteomes" id="UP000515838">
    <property type="component" value="Chromosome"/>
</dbReference>
<dbReference type="EMBL" id="CP060731">
    <property type="protein sequence ID" value="QNN78335.1"/>
    <property type="molecule type" value="Genomic_DNA"/>
</dbReference>